<dbReference type="AlphaFoldDB" id="A0A9W2YI82"/>
<gene>
    <name evidence="3 4 5" type="primary">LOC106062241</name>
</gene>
<protein>
    <submittedName>
        <fullName evidence="3 4">F-box only protein 39-like isoform X1</fullName>
    </submittedName>
</protein>
<dbReference type="OrthoDB" id="6421103at2759"/>
<accession>A0A9W2YI82</accession>
<dbReference type="InterPro" id="IPR001810">
    <property type="entry name" value="F-box_dom"/>
</dbReference>
<keyword evidence="2" id="KW-1185">Reference proteome</keyword>
<dbReference type="Proteomes" id="UP001165740">
    <property type="component" value="Chromosome 12"/>
</dbReference>
<dbReference type="GO" id="GO:0031398">
    <property type="term" value="P:positive regulation of protein ubiquitination"/>
    <property type="evidence" value="ECO:0007669"/>
    <property type="project" value="TreeGrafter"/>
</dbReference>
<feature type="domain" description="F-box" evidence="1">
    <location>
        <begin position="36"/>
        <end position="82"/>
    </location>
</feature>
<dbReference type="RefSeq" id="XP_055862389.1">
    <property type="nucleotide sequence ID" value="XM_056006414.1"/>
</dbReference>
<evidence type="ECO:0000313" key="2">
    <source>
        <dbReference type="Proteomes" id="UP001165740"/>
    </source>
</evidence>
<dbReference type="PANTHER" id="PTHR20933">
    <property type="entry name" value="F-BOX ONLY PROTEIN 33"/>
    <property type="match status" value="1"/>
</dbReference>
<dbReference type="Gene3D" id="3.80.10.10">
    <property type="entry name" value="Ribonuclease Inhibitor"/>
    <property type="match status" value="1"/>
</dbReference>
<name>A0A9W2YI82_BIOGL</name>
<evidence type="ECO:0000313" key="3">
    <source>
        <dbReference type="RefSeq" id="XP_055862389.1"/>
    </source>
</evidence>
<proteinExistence type="predicted"/>
<evidence type="ECO:0000313" key="4">
    <source>
        <dbReference type="RefSeq" id="XP_055862390.1"/>
    </source>
</evidence>
<dbReference type="Gene3D" id="1.20.1280.50">
    <property type="match status" value="1"/>
</dbReference>
<dbReference type="RefSeq" id="XP_055862391.1">
    <property type="nucleotide sequence ID" value="XM_056006416.1"/>
</dbReference>
<dbReference type="InterPro" id="IPR032675">
    <property type="entry name" value="LRR_dom_sf"/>
</dbReference>
<dbReference type="GeneID" id="106062241"/>
<dbReference type="PANTHER" id="PTHR20933:SF3">
    <property type="entry name" value="F-BOX ONLY PROTEIN 33"/>
    <property type="match status" value="1"/>
</dbReference>
<sequence length="461" mass="53469">MSSSLMEPLAAKRLKLAMDNIHNSEIPNQDIKQPDWSLLPFTVLRHIYSFSSNKDRYNMSLTCKTWLEPFVAPEIWRSLTFRFDRNQDLYVTRFLKRILPVSLRHLNIDFKEADKGIIVSEIDSLECVKLVIRHRIIHQVKNLVSLRLANIGRFTKNWPEDRKRKDLVMLVKCFIEMQTDLQVFNLSCAGLDLETGRKMMLKLGLNCGSNVHKLVIDDFISNDYEGNEDFVDMMDKSLLEPLRYFTKLTSLTVSFNNLCGNVLGVLTTSGCLNCMRIFVVNVADPIRISSRRWRNLQTACPQLQIYFTFVNSTTSQNFVKILKPGIPLTGIKWNVEKGFQEENWVERTITECLSHVATKFKDSLRHVRVSLQVADESEAIIFNDIMKKCLQLETLSINVPDNRVAKFKQILTRHLSFNYYRLGKNSLRTLIFNRQPEVLVELSSYSNMNSYVPLLDTTYAQ</sequence>
<dbReference type="SUPFAM" id="SSF81383">
    <property type="entry name" value="F-box domain"/>
    <property type="match status" value="1"/>
</dbReference>
<dbReference type="RefSeq" id="XP_055862390.1">
    <property type="nucleotide sequence ID" value="XM_056006415.1"/>
</dbReference>
<reference evidence="3 4" key="1">
    <citation type="submission" date="2025-04" db="UniProtKB">
        <authorList>
            <consortium name="RefSeq"/>
        </authorList>
    </citation>
    <scope>IDENTIFICATION</scope>
</reference>
<evidence type="ECO:0000259" key="1">
    <source>
        <dbReference type="Pfam" id="PF12937"/>
    </source>
</evidence>
<dbReference type="InterPro" id="IPR036047">
    <property type="entry name" value="F-box-like_dom_sf"/>
</dbReference>
<dbReference type="Pfam" id="PF12937">
    <property type="entry name" value="F-box-like"/>
    <property type="match status" value="1"/>
</dbReference>
<dbReference type="OMA" id="LTHIEMR"/>
<evidence type="ECO:0000313" key="5">
    <source>
        <dbReference type="RefSeq" id="XP_055862391.1"/>
    </source>
</evidence>
<organism evidence="2 3">
    <name type="scientific">Biomphalaria glabrata</name>
    <name type="common">Bloodfluke planorb</name>
    <name type="synonym">Freshwater snail</name>
    <dbReference type="NCBI Taxonomy" id="6526"/>
    <lineage>
        <taxon>Eukaryota</taxon>
        <taxon>Metazoa</taxon>
        <taxon>Spiralia</taxon>
        <taxon>Lophotrochozoa</taxon>
        <taxon>Mollusca</taxon>
        <taxon>Gastropoda</taxon>
        <taxon>Heterobranchia</taxon>
        <taxon>Euthyneura</taxon>
        <taxon>Panpulmonata</taxon>
        <taxon>Hygrophila</taxon>
        <taxon>Lymnaeoidea</taxon>
        <taxon>Planorbidae</taxon>
        <taxon>Biomphalaria</taxon>
    </lineage>
</organism>